<dbReference type="PANTHER" id="PTHR30580">
    <property type="entry name" value="PRIMOSOMAL PROTEIN N"/>
    <property type="match status" value="1"/>
</dbReference>
<evidence type="ECO:0000256" key="2">
    <source>
        <dbReference type="ARBA" id="ARBA00022705"/>
    </source>
</evidence>
<dbReference type="Pfam" id="PF18319">
    <property type="entry name" value="Zn_ribbon_PriA"/>
    <property type="match status" value="1"/>
</dbReference>
<dbReference type="EMBL" id="WBZC01000023">
    <property type="protein sequence ID" value="KAB3535235.1"/>
    <property type="molecule type" value="Genomic_DNA"/>
</dbReference>
<dbReference type="NCBIfam" id="NF004066">
    <property type="entry name" value="PRK05580.1-3"/>
    <property type="match status" value="1"/>
</dbReference>
<evidence type="ECO:0000256" key="7">
    <source>
        <dbReference type="ARBA" id="ARBA00022833"/>
    </source>
</evidence>
<evidence type="ECO:0000259" key="13">
    <source>
        <dbReference type="PROSITE" id="PS51192"/>
    </source>
</evidence>
<dbReference type="InterPro" id="IPR040498">
    <property type="entry name" value="PriA_CRR"/>
</dbReference>
<evidence type="ECO:0000313" key="16">
    <source>
        <dbReference type="Proteomes" id="UP000432715"/>
    </source>
</evidence>
<reference evidence="15 16" key="1">
    <citation type="submission" date="2019-10" db="EMBL/GenBank/DDBJ databases">
        <title>Alkaliphilus serpentinus sp. nov. and Alkaliphilus pronyensis sp. nov., two novel anaerobic alkaliphilic species isolated from the serpentinized-hosted hydrothermal field of the Prony Bay (New Caledonia).</title>
        <authorList>
            <person name="Postec A."/>
        </authorList>
    </citation>
    <scope>NUCLEOTIDE SEQUENCE [LARGE SCALE GENOMIC DNA]</scope>
    <source>
        <strain evidence="15 16">LacV</strain>
    </source>
</reference>
<dbReference type="GO" id="GO:0008270">
    <property type="term" value="F:zinc ion binding"/>
    <property type="evidence" value="ECO:0007669"/>
    <property type="project" value="UniProtKB-UniRule"/>
</dbReference>
<dbReference type="FunFam" id="3.40.1440.60:FF:000001">
    <property type="entry name" value="Primosomal protein N"/>
    <property type="match status" value="1"/>
</dbReference>
<accession>A0A6I0FB82</accession>
<dbReference type="InterPro" id="IPR042115">
    <property type="entry name" value="PriA_3primeBD_sf"/>
</dbReference>
<feature type="domain" description="Helicase C-terminal" evidence="14">
    <location>
        <begin position="559"/>
        <end position="725"/>
    </location>
</feature>
<feature type="binding site" evidence="12">
    <location>
        <position position="524"/>
    </location>
    <ligand>
        <name>Zn(2+)</name>
        <dbReference type="ChEBI" id="CHEBI:29105"/>
        <label>1</label>
    </ligand>
</feature>
<dbReference type="PROSITE" id="PS51194">
    <property type="entry name" value="HELICASE_CTER"/>
    <property type="match status" value="1"/>
</dbReference>
<comment type="catalytic activity">
    <reaction evidence="11 12">
        <text>ATP + H2O = ADP + phosphate + H(+)</text>
        <dbReference type="Rhea" id="RHEA:13065"/>
        <dbReference type="ChEBI" id="CHEBI:15377"/>
        <dbReference type="ChEBI" id="CHEBI:15378"/>
        <dbReference type="ChEBI" id="CHEBI:30616"/>
        <dbReference type="ChEBI" id="CHEBI:43474"/>
        <dbReference type="ChEBI" id="CHEBI:456216"/>
        <dbReference type="EC" id="5.6.2.4"/>
    </reaction>
</comment>
<comment type="cofactor">
    <cofactor evidence="12">
        <name>Zn(2+)</name>
        <dbReference type="ChEBI" id="CHEBI:29105"/>
    </cofactor>
    <text evidence="12">Binds 2 zinc ions per subunit.</text>
</comment>
<feature type="binding site" evidence="12">
    <location>
        <position position="567"/>
    </location>
    <ligand>
        <name>Zn(2+)</name>
        <dbReference type="ChEBI" id="CHEBI:29105"/>
        <label>1</label>
    </ligand>
</feature>
<evidence type="ECO:0000256" key="11">
    <source>
        <dbReference type="ARBA" id="ARBA00048988"/>
    </source>
</evidence>
<dbReference type="GO" id="GO:0006270">
    <property type="term" value="P:DNA replication initiation"/>
    <property type="evidence" value="ECO:0007669"/>
    <property type="project" value="TreeGrafter"/>
</dbReference>
<dbReference type="CDD" id="cd17929">
    <property type="entry name" value="DEXHc_priA"/>
    <property type="match status" value="1"/>
</dbReference>
<sequence length="827" mass="93892">MSNSRLIAQVIVDNSSYETDKLFDYLIPTQMVKAIQCGMRVLVPFGRGNKRLEGYILNIKEVEETGTSLKEIIAPLDYKCILSQQQIKMIFWMKSKYLCKYIEAIHCIIPAGIVNKEKKKIKLIAENWKEKANLNTRQKSILEFLEVHAGAIDMDVLNKEFPYKDCYQTVKTLANGGLIEIIHYVTSRVKVKKEIYLKLNITKQQIEAIEPKLKKAQKQLEVINYLMTSGEAKTKALQSHLNISNAPIKALINKGYITTVEREQKRDPFSTATIEEFPKLKPSLEQQTIIDEISNSINNNKTESYLIHGITGSGKTEIYLQLMEEAKKLGKQGIVLVPEIALTPQTVERFRGRFKEGIAVFHSSLSEGERYDEWRRILEGKVNMVIGARSAVFSPFKNLGLIIIDEEHEGTYKSEQSPKYHTIDVAKYRGATENAVLVLGSATPSVESYYKAKTDDLKLVSLTKRAMTAKLPSIEIVDMKKELDEGNNKILSRRLRKLLKSNLPEKKQAILFLNRRGFSTFVSCKSCGYVIKCSHCDISLTFHMESKTLLCHYCGKELPAPKACPDCNSGLIKYFGAGTQKLEKVIQSYFPKASIARLDMDSTSKKGTHEKILNSFKRGNIDILIGTQMITKGLDFPNVTLVGIISIDSTLNLPDFRASEKTFQLITQVAGRAGRGLHEGNVILQTYDPQHFSIMTASKHDYISFYNEEIAIRKEFGYPPFNNLLAINFSGRNEEEVFQYSKQIYKIIKYILESKGIKALQEVILGPNEAIIAKINEKYRYQIILKDIGVEYSLLKGIVKSIFIQHRKKYIPNSITVSIDINPYNLM</sequence>
<dbReference type="Pfam" id="PF18074">
    <property type="entry name" value="PriA_C"/>
    <property type="match status" value="1"/>
</dbReference>
<feature type="binding site" evidence="12">
    <location>
        <position position="533"/>
    </location>
    <ligand>
        <name>Zn(2+)</name>
        <dbReference type="ChEBI" id="CHEBI:29105"/>
        <label>2</label>
    </ligand>
</feature>
<evidence type="ECO:0000256" key="5">
    <source>
        <dbReference type="ARBA" id="ARBA00022801"/>
    </source>
</evidence>
<dbReference type="InterPro" id="IPR041222">
    <property type="entry name" value="PriA_3primeBD"/>
</dbReference>
<dbReference type="PROSITE" id="PS51192">
    <property type="entry name" value="HELICASE_ATP_BIND_1"/>
    <property type="match status" value="1"/>
</dbReference>
<keyword evidence="7 12" id="KW-0862">Zinc</keyword>
<gene>
    <name evidence="12 15" type="primary">priA</name>
    <name evidence="15" type="ORF">F8154_07280</name>
</gene>
<keyword evidence="4 12" id="KW-0547">Nucleotide-binding</keyword>
<dbReference type="GO" id="GO:0043138">
    <property type="term" value="F:3'-5' DNA helicase activity"/>
    <property type="evidence" value="ECO:0007669"/>
    <property type="project" value="UniProtKB-EC"/>
</dbReference>
<dbReference type="PANTHER" id="PTHR30580:SF0">
    <property type="entry name" value="PRIMOSOMAL PROTEIN N"/>
    <property type="match status" value="1"/>
</dbReference>
<dbReference type="GO" id="GO:0006310">
    <property type="term" value="P:DNA recombination"/>
    <property type="evidence" value="ECO:0007669"/>
    <property type="project" value="InterPro"/>
</dbReference>
<organism evidence="15 16">
    <name type="scientific">Alkaliphilus pronyensis</name>
    <dbReference type="NCBI Taxonomy" id="1482732"/>
    <lineage>
        <taxon>Bacteria</taxon>
        <taxon>Bacillati</taxon>
        <taxon>Bacillota</taxon>
        <taxon>Clostridia</taxon>
        <taxon>Peptostreptococcales</taxon>
        <taxon>Natronincolaceae</taxon>
        <taxon>Alkaliphilus</taxon>
    </lineage>
</organism>
<comment type="catalytic activity">
    <reaction evidence="12">
        <text>Couples ATP hydrolysis with the unwinding of duplex DNA by translocating in the 3'-5' direction.</text>
        <dbReference type="EC" id="5.6.2.4"/>
    </reaction>
</comment>
<dbReference type="RefSeq" id="WP_151860951.1">
    <property type="nucleotide sequence ID" value="NZ_WBZC01000023.1"/>
</dbReference>
<keyword evidence="9 12" id="KW-0238">DNA-binding</keyword>
<comment type="caution">
    <text evidence="15">The sequence shown here is derived from an EMBL/GenBank/DDBJ whole genome shotgun (WGS) entry which is preliminary data.</text>
</comment>
<evidence type="ECO:0000256" key="4">
    <source>
        <dbReference type="ARBA" id="ARBA00022741"/>
    </source>
</evidence>
<keyword evidence="16" id="KW-1185">Reference proteome</keyword>
<keyword evidence="5 12" id="KW-0378">Hydrolase</keyword>
<feature type="binding site" evidence="12">
    <location>
        <position position="564"/>
    </location>
    <ligand>
        <name>Zn(2+)</name>
        <dbReference type="ChEBI" id="CHEBI:29105"/>
        <label>1</label>
    </ligand>
</feature>
<dbReference type="InterPro" id="IPR011545">
    <property type="entry name" value="DEAD/DEAH_box_helicase_dom"/>
</dbReference>
<dbReference type="InterPro" id="IPR041236">
    <property type="entry name" value="PriA_C"/>
</dbReference>
<dbReference type="GO" id="GO:1990077">
    <property type="term" value="C:primosome complex"/>
    <property type="evidence" value="ECO:0007669"/>
    <property type="project" value="UniProtKB-UniRule"/>
</dbReference>
<protein>
    <recommendedName>
        <fullName evidence="12">Replication restart protein PriA</fullName>
    </recommendedName>
    <alternativeName>
        <fullName evidence="12">ATP-dependent DNA helicase PriA</fullName>
        <ecNumber evidence="12">5.6.2.4</ecNumber>
    </alternativeName>
    <alternativeName>
        <fullName evidence="12">DNA 3'-5' helicase PriA</fullName>
    </alternativeName>
</protein>
<dbReference type="InterPro" id="IPR001650">
    <property type="entry name" value="Helicase_C-like"/>
</dbReference>
<dbReference type="GO" id="GO:0006302">
    <property type="term" value="P:double-strand break repair"/>
    <property type="evidence" value="ECO:0007669"/>
    <property type="project" value="InterPro"/>
</dbReference>
<dbReference type="OrthoDB" id="9759544at2"/>
<evidence type="ECO:0000259" key="14">
    <source>
        <dbReference type="PROSITE" id="PS51194"/>
    </source>
</evidence>
<dbReference type="SMART" id="SM00490">
    <property type="entry name" value="HELICc"/>
    <property type="match status" value="1"/>
</dbReference>
<dbReference type="AlphaFoldDB" id="A0A6I0FB82"/>
<feature type="binding site" evidence="12">
    <location>
        <position position="554"/>
    </location>
    <ligand>
        <name>Zn(2+)</name>
        <dbReference type="ChEBI" id="CHEBI:29105"/>
        <label>2</label>
    </ligand>
</feature>
<dbReference type="Gene3D" id="3.40.50.300">
    <property type="entry name" value="P-loop containing nucleotide triphosphate hydrolases"/>
    <property type="match status" value="2"/>
</dbReference>
<evidence type="ECO:0000256" key="3">
    <source>
        <dbReference type="ARBA" id="ARBA00022723"/>
    </source>
</evidence>
<evidence type="ECO:0000256" key="8">
    <source>
        <dbReference type="ARBA" id="ARBA00022840"/>
    </source>
</evidence>
<keyword evidence="8 12" id="KW-0067">ATP-binding</keyword>
<comment type="similarity">
    <text evidence="12">Belongs to the helicase family. PriA subfamily.</text>
</comment>
<name>A0A6I0FB82_9FIRM</name>
<dbReference type="InterPro" id="IPR014001">
    <property type="entry name" value="Helicase_ATP-bd"/>
</dbReference>
<evidence type="ECO:0000256" key="6">
    <source>
        <dbReference type="ARBA" id="ARBA00022806"/>
    </source>
</evidence>
<keyword evidence="10 12" id="KW-0413">Isomerase</keyword>
<dbReference type="EC" id="5.6.2.4" evidence="12"/>
<evidence type="ECO:0000256" key="10">
    <source>
        <dbReference type="ARBA" id="ARBA00023235"/>
    </source>
</evidence>
<dbReference type="Pfam" id="PF17764">
    <property type="entry name" value="PriA_3primeBD"/>
    <property type="match status" value="1"/>
</dbReference>
<feature type="binding site" evidence="12">
    <location>
        <position position="551"/>
    </location>
    <ligand>
        <name>Zn(2+)</name>
        <dbReference type="ChEBI" id="CHEBI:29105"/>
        <label>2</label>
    </ligand>
</feature>
<feature type="binding site" evidence="12">
    <location>
        <position position="536"/>
    </location>
    <ligand>
        <name>Zn(2+)</name>
        <dbReference type="ChEBI" id="CHEBI:29105"/>
        <label>2</label>
    </ligand>
</feature>
<dbReference type="Proteomes" id="UP000432715">
    <property type="component" value="Unassembled WGS sequence"/>
</dbReference>
<dbReference type="Pfam" id="PF00270">
    <property type="entry name" value="DEAD"/>
    <property type="match status" value="1"/>
</dbReference>
<dbReference type="GO" id="GO:0006269">
    <property type="term" value="P:DNA replication, synthesis of primer"/>
    <property type="evidence" value="ECO:0007669"/>
    <property type="project" value="UniProtKB-KW"/>
</dbReference>
<dbReference type="InterPro" id="IPR005259">
    <property type="entry name" value="PriA"/>
</dbReference>
<dbReference type="FunFam" id="3.40.50.300:FF:000489">
    <property type="entry name" value="Primosome assembly protein PriA"/>
    <property type="match status" value="1"/>
</dbReference>
<keyword evidence="3 12" id="KW-0479">Metal-binding</keyword>
<feature type="binding site" evidence="12">
    <location>
        <position position="527"/>
    </location>
    <ligand>
        <name>Zn(2+)</name>
        <dbReference type="ChEBI" id="CHEBI:29105"/>
        <label>1</label>
    </ligand>
</feature>
<dbReference type="Pfam" id="PF00271">
    <property type="entry name" value="Helicase_C"/>
    <property type="match status" value="1"/>
</dbReference>
<dbReference type="Gene3D" id="3.40.1440.60">
    <property type="entry name" value="PriA, 3(prime) DNA-binding domain"/>
    <property type="match status" value="1"/>
</dbReference>
<feature type="domain" description="Helicase ATP-binding" evidence="13">
    <location>
        <begin position="296"/>
        <end position="462"/>
    </location>
</feature>
<evidence type="ECO:0000256" key="1">
    <source>
        <dbReference type="ARBA" id="ARBA00022515"/>
    </source>
</evidence>
<dbReference type="SUPFAM" id="SSF52540">
    <property type="entry name" value="P-loop containing nucleoside triphosphate hydrolases"/>
    <property type="match status" value="1"/>
</dbReference>
<dbReference type="NCBIfam" id="TIGR00595">
    <property type="entry name" value="priA"/>
    <property type="match status" value="1"/>
</dbReference>
<keyword evidence="6 12" id="KW-0347">Helicase</keyword>
<evidence type="ECO:0000256" key="12">
    <source>
        <dbReference type="HAMAP-Rule" id="MF_00983"/>
    </source>
</evidence>
<evidence type="ECO:0000313" key="15">
    <source>
        <dbReference type="EMBL" id="KAB3535235.1"/>
    </source>
</evidence>
<dbReference type="HAMAP" id="MF_00983">
    <property type="entry name" value="PriA"/>
    <property type="match status" value="1"/>
</dbReference>
<comment type="subunit">
    <text evidence="12">Component of the replication restart primosome.</text>
</comment>
<dbReference type="SMART" id="SM00487">
    <property type="entry name" value="DEXDc"/>
    <property type="match status" value="1"/>
</dbReference>
<dbReference type="CDD" id="cd18804">
    <property type="entry name" value="SF2_C_priA"/>
    <property type="match status" value="1"/>
</dbReference>
<dbReference type="InterPro" id="IPR027417">
    <property type="entry name" value="P-loop_NTPase"/>
</dbReference>
<dbReference type="GO" id="GO:0016787">
    <property type="term" value="F:hydrolase activity"/>
    <property type="evidence" value="ECO:0007669"/>
    <property type="project" value="UniProtKB-KW"/>
</dbReference>
<keyword evidence="2 12" id="KW-0235">DNA replication</keyword>
<dbReference type="GO" id="GO:0005524">
    <property type="term" value="F:ATP binding"/>
    <property type="evidence" value="ECO:0007669"/>
    <property type="project" value="UniProtKB-UniRule"/>
</dbReference>
<evidence type="ECO:0000256" key="9">
    <source>
        <dbReference type="ARBA" id="ARBA00023125"/>
    </source>
</evidence>
<comment type="function">
    <text evidence="12">Initiates the restart of stalled replication forks, which reloads the replicative helicase on sites other than the origin of replication. Recognizes and binds to abandoned replication forks and remodels them to uncover a helicase loading site. Promotes assembly of the primosome at these replication forks.</text>
</comment>
<keyword evidence="1 12" id="KW-0639">Primosome</keyword>
<proteinExistence type="inferred from homology"/>
<dbReference type="GO" id="GO:0003677">
    <property type="term" value="F:DNA binding"/>
    <property type="evidence" value="ECO:0007669"/>
    <property type="project" value="UniProtKB-UniRule"/>
</dbReference>